<dbReference type="Gene3D" id="1.10.10.60">
    <property type="entry name" value="Homeodomain-like"/>
    <property type="match status" value="1"/>
</dbReference>
<evidence type="ECO:0000256" key="2">
    <source>
        <dbReference type="ARBA" id="ARBA00022741"/>
    </source>
</evidence>
<dbReference type="PANTHER" id="PTHR32071">
    <property type="entry name" value="TRANSCRIPTIONAL REGULATORY PROTEIN"/>
    <property type="match status" value="1"/>
</dbReference>
<dbReference type="PRINTS" id="PR01590">
    <property type="entry name" value="HTHFIS"/>
</dbReference>
<dbReference type="eggNOG" id="COG2204">
    <property type="taxonomic scope" value="Bacteria"/>
</dbReference>
<dbReference type="GO" id="GO:0006355">
    <property type="term" value="P:regulation of DNA-templated transcription"/>
    <property type="evidence" value="ECO:0007669"/>
    <property type="project" value="InterPro"/>
</dbReference>
<dbReference type="InterPro" id="IPR009057">
    <property type="entry name" value="Homeodomain-like_sf"/>
</dbReference>
<dbReference type="Gene3D" id="3.40.50.2300">
    <property type="match status" value="1"/>
</dbReference>
<organism evidence="10 11">
    <name type="scientific">Wenxinia marina DSM 24838</name>
    <dbReference type="NCBI Taxonomy" id="1123501"/>
    <lineage>
        <taxon>Bacteria</taxon>
        <taxon>Pseudomonadati</taxon>
        <taxon>Pseudomonadota</taxon>
        <taxon>Alphaproteobacteria</taxon>
        <taxon>Rhodobacterales</taxon>
        <taxon>Roseobacteraceae</taxon>
        <taxon>Wenxinia</taxon>
    </lineage>
</organism>
<evidence type="ECO:0000256" key="1">
    <source>
        <dbReference type="ARBA" id="ARBA00022553"/>
    </source>
</evidence>
<sequence>MTRRVLLVDDDRAVREALGQTLDLAGLDPIVAGSFVEAKDHLGAGFDGIVVTDIRMPGRDGFHLLSHVRALDPDLPVILLTGEGDVPMAVRAMGEGAFAFLEKPCAPSDFLAAVEKALKARDLVLENRRLKRQLQTGDAAARMIFGVSRLAEDLRERIRAVARTGAEVLVTGEPGSGTPKIAEVIHLLSPAARAPFVKRAAASLGVPALETALAEAADGTLFLDEIGLLPQAAQFALLDRLEGAPAARVIAGATRDLSQEVAAGRFAAELFYRLDLMPVRVPSLRERKEDIPVLFRHYVAQACEQANLPEPEIPNAVLSRLMAQDWPGNARSLMNAAMRFAMGLLPEAEESGGLGLADQMARVERSILAEALKRHGGNATEAAQELKLPRKTFYDKLARHGLRAEAYRSGGD</sequence>
<dbReference type="InterPro" id="IPR027417">
    <property type="entry name" value="P-loop_NTPase"/>
</dbReference>
<dbReference type="GO" id="GO:0005524">
    <property type="term" value="F:ATP binding"/>
    <property type="evidence" value="ECO:0007669"/>
    <property type="project" value="UniProtKB-KW"/>
</dbReference>
<keyword evidence="4" id="KW-0902">Two-component regulatory system</keyword>
<keyword evidence="3" id="KW-0067">ATP-binding</keyword>
<dbReference type="InterPro" id="IPR001789">
    <property type="entry name" value="Sig_transdc_resp-reg_receiver"/>
</dbReference>
<feature type="modified residue" description="4-aspartylphosphate" evidence="7">
    <location>
        <position position="53"/>
    </location>
</feature>
<dbReference type="Pfam" id="PF14532">
    <property type="entry name" value="Sigma54_activ_2"/>
    <property type="match status" value="1"/>
</dbReference>
<keyword evidence="6" id="KW-0804">Transcription</keyword>
<evidence type="ECO:0000256" key="3">
    <source>
        <dbReference type="ARBA" id="ARBA00022840"/>
    </source>
</evidence>
<dbReference type="InterPro" id="IPR002197">
    <property type="entry name" value="HTH_Fis"/>
</dbReference>
<dbReference type="InterPro" id="IPR002078">
    <property type="entry name" value="Sigma_54_int"/>
</dbReference>
<dbReference type="PROSITE" id="PS50045">
    <property type="entry name" value="SIGMA54_INTERACT_4"/>
    <property type="match status" value="1"/>
</dbReference>
<feature type="domain" description="Response regulatory" evidence="9">
    <location>
        <begin position="4"/>
        <end position="118"/>
    </location>
</feature>
<evidence type="ECO:0000256" key="7">
    <source>
        <dbReference type="PROSITE-ProRule" id="PRU00169"/>
    </source>
</evidence>
<accession>A0A0D0NMN6</accession>
<keyword evidence="5" id="KW-0805">Transcription regulation</keyword>
<evidence type="ECO:0000313" key="11">
    <source>
        <dbReference type="Proteomes" id="UP000035100"/>
    </source>
</evidence>
<name>A0A0D0NMN6_9RHOB</name>
<dbReference type="InterPro" id="IPR058031">
    <property type="entry name" value="AAA_lid_NorR"/>
</dbReference>
<dbReference type="Pfam" id="PF00072">
    <property type="entry name" value="Response_reg"/>
    <property type="match status" value="1"/>
</dbReference>
<comment type="caution">
    <text evidence="10">The sequence shown here is derived from an EMBL/GenBank/DDBJ whole genome shotgun (WGS) entry which is preliminary data.</text>
</comment>
<dbReference type="SUPFAM" id="SSF52540">
    <property type="entry name" value="P-loop containing nucleoside triphosphate hydrolases"/>
    <property type="match status" value="1"/>
</dbReference>
<proteinExistence type="predicted"/>
<dbReference type="AlphaFoldDB" id="A0A0D0NMN6"/>
<dbReference type="PANTHER" id="PTHR32071:SF29">
    <property type="entry name" value="PHOSPHOGLYCERATE TRANSPORT SYSTEM TRANSCRIPTIONAL REGULATORY PROTEIN PGTA"/>
    <property type="match status" value="1"/>
</dbReference>
<dbReference type="Gene3D" id="1.10.8.60">
    <property type="match status" value="1"/>
</dbReference>
<dbReference type="CDD" id="cd17549">
    <property type="entry name" value="REC_DctD-like"/>
    <property type="match status" value="1"/>
</dbReference>
<dbReference type="PROSITE" id="PS50110">
    <property type="entry name" value="RESPONSE_REGULATORY"/>
    <property type="match status" value="1"/>
</dbReference>
<gene>
    <name evidence="10" type="ORF">Wenmar_01934</name>
</gene>
<feature type="domain" description="Sigma-54 factor interaction" evidence="8">
    <location>
        <begin position="144"/>
        <end position="342"/>
    </location>
</feature>
<keyword evidence="1 7" id="KW-0597">Phosphoprotein</keyword>
<dbReference type="GO" id="GO:0000160">
    <property type="term" value="P:phosphorelay signal transduction system"/>
    <property type="evidence" value="ECO:0007669"/>
    <property type="project" value="UniProtKB-KW"/>
</dbReference>
<dbReference type="Pfam" id="PF25601">
    <property type="entry name" value="AAA_lid_14"/>
    <property type="match status" value="1"/>
</dbReference>
<dbReference type="RefSeq" id="WP_018303704.1">
    <property type="nucleotide sequence ID" value="NZ_KB902299.1"/>
</dbReference>
<evidence type="ECO:0000256" key="5">
    <source>
        <dbReference type="ARBA" id="ARBA00023015"/>
    </source>
</evidence>
<dbReference type="GO" id="GO:0043565">
    <property type="term" value="F:sequence-specific DNA binding"/>
    <property type="evidence" value="ECO:0007669"/>
    <property type="project" value="InterPro"/>
</dbReference>
<evidence type="ECO:0000259" key="9">
    <source>
        <dbReference type="PROSITE" id="PS50110"/>
    </source>
</evidence>
<dbReference type="SUPFAM" id="SSF52172">
    <property type="entry name" value="CheY-like"/>
    <property type="match status" value="1"/>
</dbReference>
<dbReference type="STRING" id="1123501.Wenmar_01934"/>
<protein>
    <submittedName>
        <fullName evidence="10">Response regulator</fullName>
    </submittedName>
</protein>
<keyword evidence="2" id="KW-0547">Nucleotide-binding</keyword>
<dbReference type="OrthoDB" id="9802388at2"/>
<dbReference type="SMART" id="SM00448">
    <property type="entry name" value="REC"/>
    <property type="match status" value="1"/>
</dbReference>
<dbReference type="Proteomes" id="UP000035100">
    <property type="component" value="Unassembled WGS sequence"/>
</dbReference>
<dbReference type="Pfam" id="PF02954">
    <property type="entry name" value="HTH_8"/>
    <property type="match status" value="1"/>
</dbReference>
<dbReference type="Gene3D" id="3.40.50.300">
    <property type="entry name" value="P-loop containing nucleotide triphosphate hydrolases"/>
    <property type="match status" value="1"/>
</dbReference>
<dbReference type="FunFam" id="3.40.50.2300:FF:000018">
    <property type="entry name" value="DNA-binding transcriptional regulator NtrC"/>
    <property type="match status" value="1"/>
</dbReference>
<evidence type="ECO:0000256" key="6">
    <source>
        <dbReference type="ARBA" id="ARBA00023163"/>
    </source>
</evidence>
<evidence type="ECO:0000259" key="8">
    <source>
        <dbReference type="PROSITE" id="PS50045"/>
    </source>
</evidence>
<dbReference type="SUPFAM" id="SSF46689">
    <property type="entry name" value="Homeodomain-like"/>
    <property type="match status" value="1"/>
</dbReference>
<dbReference type="EMBL" id="AONG01000009">
    <property type="protein sequence ID" value="KIQ69570.1"/>
    <property type="molecule type" value="Genomic_DNA"/>
</dbReference>
<dbReference type="PATRIC" id="fig|1123501.6.peg.2029"/>
<dbReference type="InterPro" id="IPR011006">
    <property type="entry name" value="CheY-like_superfamily"/>
</dbReference>
<keyword evidence="11" id="KW-1185">Reference proteome</keyword>
<evidence type="ECO:0000313" key="10">
    <source>
        <dbReference type="EMBL" id="KIQ69570.1"/>
    </source>
</evidence>
<reference evidence="10 11" key="1">
    <citation type="submission" date="2013-01" db="EMBL/GenBank/DDBJ databases">
        <authorList>
            <person name="Fiebig A."/>
            <person name="Goeker M."/>
            <person name="Klenk H.-P.P."/>
        </authorList>
    </citation>
    <scope>NUCLEOTIDE SEQUENCE [LARGE SCALE GENOMIC DNA]</scope>
    <source>
        <strain evidence="10 11">DSM 24838</strain>
    </source>
</reference>
<evidence type="ECO:0000256" key="4">
    <source>
        <dbReference type="ARBA" id="ARBA00023012"/>
    </source>
</evidence>